<dbReference type="AlphaFoldDB" id="A0A450YBC5"/>
<accession>A0A450YBC5</accession>
<organism evidence="2">
    <name type="scientific">Candidatus Kentrum sp. TC</name>
    <dbReference type="NCBI Taxonomy" id="2126339"/>
    <lineage>
        <taxon>Bacteria</taxon>
        <taxon>Pseudomonadati</taxon>
        <taxon>Pseudomonadota</taxon>
        <taxon>Gammaproteobacteria</taxon>
        <taxon>Candidatus Kentrum</taxon>
    </lineage>
</organism>
<evidence type="ECO:0000256" key="1">
    <source>
        <dbReference type="SAM" id="MobiDB-lite"/>
    </source>
</evidence>
<dbReference type="EMBL" id="CAADFS010000005">
    <property type="protein sequence ID" value="VFK38773.1"/>
    <property type="molecule type" value="Genomic_DNA"/>
</dbReference>
<reference evidence="2" key="1">
    <citation type="submission" date="2019-02" db="EMBL/GenBank/DDBJ databases">
        <authorList>
            <person name="Gruber-Vodicka R. H."/>
            <person name="Seah K. B. B."/>
        </authorList>
    </citation>
    <scope>NUCLEOTIDE SEQUENCE</scope>
    <source>
        <strain evidence="2">BECK_BZ123</strain>
    </source>
</reference>
<protein>
    <submittedName>
        <fullName evidence="2">Uncharacterized protein</fullName>
    </submittedName>
</protein>
<sequence length="99" mass="11246">MNNWFIAGSCVNNRGQERRETRVWSGMSCLSDCSDIPKDQVRSEQLHKHVKFHEMSSFTNADASLVRGEAPLVNYLTDFPEKPKNPTPIPTIDGNDPRQ</sequence>
<proteinExistence type="predicted"/>
<feature type="region of interest" description="Disordered" evidence="1">
    <location>
        <begin position="77"/>
        <end position="99"/>
    </location>
</feature>
<evidence type="ECO:0000313" key="2">
    <source>
        <dbReference type="EMBL" id="VFK38773.1"/>
    </source>
</evidence>
<gene>
    <name evidence="2" type="ORF">BECKTC1821D_GA0114238_100569</name>
</gene>
<name>A0A450YBC5_9GAMM</name>